<reference evidence="7" key="1">
    <citation type="submission" date="2016-12" db="EMBL/GenBank/DDBJ databases">
        <authorList>
            <person name="Varghese N."/>
            <person name="Submissions S."/>
        </authorList>
    </citation>
    <scope>NUCLEOTIDE SEQUENCE [LARGE SCALE GENOMIC DNA]</scope>
    <source>
        <strain evidence="7">DSM 13020</strain>
    </source>
</reference>
<evidence type="ECO:0000256" key="4">
    <source>
        <dbReference type="ARBA" id="ARBA00022989"/>
    </source>
</evidence>
<evidence type="ECO:0000256" key="1">
    <source>
        <dbReference type="ARBA" id="ARBA00004236"/>
    </source>
</evidence>
<keyword evidence="6" id="KW-0966">Cell projection</keyword>
<dbReference type="AlphaFoldDB" id="A0A1M7T514"/>
<keyword evidence="6" id="KW-0969">Cilium</keyword>
<name>A0A1M7T514_FERGO</name>
<keyword evidence="5" id="KW-0472">Membrane</keyword>
<dbReference type="Proteomes" id="UP000184207">
    <property type="component" value="Unassembled WGS sequence"/>
</dbReference>
<keyword evidence="6" id="KW-0282">Flagellum</keyword>
<gene>
    <name evidence="6" type="ORF">SAMN02745226_01543</name>
</gene>
<dbReference type="GO" id="GO:0044781">
    <property type="term" value="P:bacterial-type flagellum organization"/>
    <property type="evidence" value="ECO:0007669"/>
    <property type="project" value="InterPro"/>
</dbReference>
<dbReference type="InterPro" id="IPR022781">
    <property type="entry name" value="Flagellar_biosynth_FliO"/>
</dbReference>
<evidence type="ECO:0000313" key="7">
    <source>
        <dbReference type="Proteomes" id="UP000184207"/>
    </source>
</evidence>
<comment type="subcellular location">
    <subcellularLocation>
        <location evidence="1">Cell membrane</location>
    </subcellularLocation>
</comment>
<keyword evidence="7" id="KW-1185">Reference proteome</keyword>
<evidence type="ECO:0000256" key="2">
    <source>
        <dbReference type="ARBA" id="ARBA00022475"/>
    </source>
</evidence>
<evidence type="ECO:0000256" key="3">
    <source>
        <dbReference type="ARBA" id="ARBA00022692"/>
    </source>
</evidence>
<dbReference type="EMBL" id="FRDJ01000009">
    <property type="protein sequence ID" value="SHN65796.1"/>
    <property type="molecule type" value="Genomic_DNA"/>
</dbReference>
<proteinExistence type="predicted"/>
<evidence type="ECO:0000256" key="5">
    <source>
        <dbReference type="ARBA" id="ARBA00023136"/>
    </source>
</evidence>
<dbReference type="GO" id="GO:0016020">
    <property type="term" value="C:membrane"/>
    <property type="evidence" value="ECO:0007669"/>
    <property type="project" value="InterPro"/>
</dbReference>
<sequence>MVLVFTYWFLRRKLPTTVGGRFAKVLSKIYIDRTTYLVLVRILKEYYVILVSPNYAQVLKKLDMIDEGEIEKLESGKSFEDILSKLVGGKK</sequence>
<dbReference type="Pfam" id="PF04347">
    <property type="entry name" value="FliO"/>
    <property type="match status" value="1"/>
</dbReference>
<organism evidence="6 7">
    <name type="scientific">Fervidobacterium gondwanense DSM 13020</name>
    <dbReference type="NCBI Taxonomy" id="1121883"/>
    <lineage>
        <taxon>Bacteria</taxon>
        <taxon>Thermotogati</taxon>
        <taxon>Thermotogota</taxon>
        <taxon>Thermotogae</taxon>
        <taxon>Thermotogales</taxon>
        <taxon>Fervidobacteriaceae</taxon>
        <taxon>Fervidobacterium</taxon>
    </lineage>
</organism>
<keyword evidence="2" id="KW-1003">Cell membrane</keyword>
<protein>
    <submittedName>
        <fullName evidence="6">Flagellar protein FliO/FliZ</fullName>
    </submittedName>
</protein>
<keyword evidence="3" id="KW-0812">Transmembrane</keyword>
<keyword evidence="4" id="KW-1133">Transmembrane helix</keyword>
<dbReference type="STRING" id="1121883.SAMN02745226_01543"/>
<accession>A0A1M7T514</accession>
<evidence type="ECO:0000313" key="6">
    <source>
        <dbReference type="EMBL" id="SHN65796.1"/>
    </source>
</evidence>